<evidence type="ECO:0000313" key="2">
    <source>
        <dbReference type="EMBL" id="MBW77570.1"/>
    </source>
</evidence>
<name>A0A2M4DJ32_ANODA</name>
<protein>
    <submittedName>
        <fullName evidence="2">Putative secreted protein</fullName>
    </submittedName>
</protein>
<feature type="signal peptide" evidence="1">
    <location>
        <begin position="1"/>
        <end position="18"/>
    </location>
</feature>
<feature type="chain" id="PRO_5014630367" evidence="1">
    <location>
        <begin position="19"/>
        <end position="136"/>
    </location>
</feature>
<reference evidence="2" key="1">
    <citation type="submission" date="2018-01" db="EMBL/GenBank/DDBJ databases">
        <title>An insight into the sialome of Amazonian anophelines.</title>
        <authorList>
            <person name="Ribeiro J.M."/>
            <person name="Scarpassa V."/>
            <person name="Calvo E."/>
        </authorList>
    </citation>
    <scope>NUCLEOTIDE SEQUENCE</scope>
</reference>
<accession>A0A2M4DJ32</accession>
<keyword evidence="1" id="KW-0732">Signal</keyword>
<dbReference type="AlphaFoldDB" id="A0A2M4DJ32"/>
<organism evidence="2">
    <name type="scientific">Anopheles darlingi</name>
    <name type="common">Mosquito</name>
    <dbReference type="NCBI Taxonomy" id="43151"/>
    <lineage>
        <taxon>Eukaryota</taxon>
        <taxon>Metazoa</taxon>
        <taxon>Ecdysozoa</taxon>
        <taxon>Arthropoda</taxon>
        <taxon>Hexapoda</taxon>
        <taxon>Insecta</taxon>
        <taxon>Pterygota</taxon>
        <taxon>Neoptera</taxon>
        <taxon>Endopterygota</taxon>
        <taxon>Diptera</taxon>
        <taxon>Nematocera</taxon>
        <taxon>Culicoidea</taxon>
        <taxon>Culicidae</taxon>
        <taxon>Anophelinae</taxon>
        <taxon>Anopheles</taxon>
    </lineage>
</organism>
<sequence>MLSLGLSLITCQSSLVHLSPLFAVTIVSQNPQLTVCLEAKFQKNNVIQSSPIYLRQRSSLPTRWWIDLSTENTNHWQERRMLQSTYGSQKVLLPLYFPLLLFLLSCRCSGGLRKKREVVKVNCFSTTVSSRSVTTL</sequence>
<proteinExistence type="predicted"/>
<dbReference type="EMBL" id="GGFL01013392">
    <property type="protein sequence ID" value="MBW77570.1"/>
    <property type="molecule type" value="Transcribed_RNA"/>
</dbReference>
<evidence type="ECO:0000256" key="1">
    <source>
        <dbReference type="SAM" id="SignalP"/>
    </source>
</evidence>